<accession>A0A1W0WBX2</accession>
<keyword evidence="2" id="KW-0732">Signal</keyword>
<feature type="chain" id="PRO_5013365997" description="Apple domain-containing protein" evidence="2">
    <location>
        <begin position="27"/>
        <end position="166"/>
    </location>
</feature>
<name>A0A1W0WBX2_HYPEX</name>
<dbReference type="EMBL" id="MTYJ01000138">
    <property type="protein sequence ID" value="OQV12716.1"/>
    <property type="molecule type" value="Genomic_DNA"/>
</dbReference>
<comment type="caution">
    <text evidence="3">The sequence shown here is derived from an EMBL/GenBank/DDBJ whole genome shotgun (WGS) entry which is preliminary data.</text>
</comment>
<proteinExistence type="predicted"/>
<dbReference type="InterPro" id="IPR008160">
    <property type="entry name" value="Collagen"/>
</dbReference>
<evidence type="ECO:0000256" key="2">
    <source>
        <dbReference type="SAM" id="SignalP"/>
    </source>
</evidence>
<dbReference type="Gene3D" id="3.50.4.10">
    <property type="entry name" value="Hepatocyte Growth Factor"/>
    <property type="match status" value="1"/>
</dbReference>
<dbReference type="Pfam" id="PF01391">
    <property type="entry name" value="Collagen"/>
    <property type="match status" value="1"/>
</dbReference>
<feature type="compositionally biased region" description="Low complexity" evidence="1">
    <location>
        <begin position="52"/>
        <end position="65"/>
    </location>
</feature>
<evidence type="ECO:0000313" key="4">
    <source>
        <dbReference type="Proteomes" id="UP000192578"/>
    </source>
</evidence>
<protein>
    <recommendedName>
        <fullName evidence="5">Apple domain-containing protein</fullName>
    </recommendedName>
</protein>
<evidence type="ECO:0000313" key="3">
    <source>
        <dbReference type="EMBL" id="OQV12716.1"/>
    </source>
</evidence>
<evidence type="ECO:0008006" key="5">
    <source>
        <dbReference type="Google" id="ProtNLM"/>
    </source>
</evidence>
<reference evidence="4" key="1">
    <citation type="submission" date="2017-01" db="EMBL/GenBank/DDBJ databases">
        <title>Comparative genomics of anhydrobiosis in the tardigrade Hypsibius dujardini.</title>
        <authorList>
            <person name="Yoshida Y."/>
            <person name="Koutsovoulos G."/>
            <person name="Laetsch D."/>
            <person name="Stevens L."/>
            <person name="Kumar S."/>
            <person name="Horikawa D."/>
            <person name="Ishino K."/>
            <person name="Komine S."/>
            <person name="Tomita M."/>
            <person name="Blaxter M."/>
            <person name="Arakawa K."/>
        </authorList>
    </citation>
    <scope>NUCLEOTIDE SEQUENCE [LARGE SCALE GENOMIC DNA]</scope>
    <source>
        <strain evidence="4">Z151</strain>
    </source>
</reference>
<dbReference type="Proteomes" id="UP000192578">
    <property type="component" value="Unassembled WGS sequence"/>
</dbReference>
<keyword evidence="4" id="KW-1185">Reference proteome</keyword>
<organism evidence="3 4">
    <name type="scientific">Hypsibius exemplaris</name>
    <name type="common">Freshwater tardigrade</name>
    <dbReference type="NCBI Taxonomy" id="2072580"/>
    <lineage>
        <taxon>Eukaryota</taxon>
        <taxon>Metazoa</taxon>
        <taxon>Ecdysozoa</taxon>
        <taxon>Tardigrada</taxon>
        <taxon>Eutardigrada</taxon>
        <taxon>Parachela</taxon>
        <taxon>Hypsibioidea</taxon>
        <taxon>Hypsibiidae</taxon>
        <taxon>Hypsibius</taxon>
    </lineage>
</organism>
<feature type="signal peptide" evidence="2">
    <location>
        <begin position="1"/>
        <end position="26"/>
    </location>
</feature>
<gene>
    <name evidence="3" type="ORF">BV898_13036</name>
</gene>
<feature type="region of interest" description="Disordered" evidence="1">
    <location>
        <begin position="39"/>
        <end position="109"/>
    </location>
</feature>
<evidence type="ECO:0000256" key="1">
    <source>
        <dbReference type="SAM" id="MobiDB-lite"/>
    </source>
</evidence>
<sequence length="166" mass="17523">MTRARVMRSYSALLTVCLCLGARSEASCNCPAGPPGPPGPPGLPGFPGVKGSTGFPGSPGIPGFSGMKGMKGDRSEMGISGFLEQRTNNGDLLGPPSEGSVGSQQQQQNVARLDTASRLDCWKLCESRSTCDVAVFNTEQNATDCWLMARQGAENNTRVTYFKTRA</sequence>
<dbReference type="AlphaFoldDB" id="A0A1W0WBX2"/>